<organism evidence="4 5">
    <name type="scientific">Aphanomyces euteiches</name>
    <dbReference type="NCBI Taxonomy" id="100861"/>
    <lineage>
        <taxon>Eukaryota</taxon>
        <taxon>Sar</taxon>
        <taxon>Stramenopiles</taxon>
        <taxon>Oomycota</taxon>
        <taxon>Saprolegniomycetes</taxon>
        <taxon>Saprolegniales</taxon>
        <taxon>Verrucalvaceae</taxon>
        <taxon>Aphanomyces</taxon>
    </lineage>
</organism>
<evidence type="ECO:0000313" key="5">
    <source>
        <dbReference type="Proteomes" id="UP000481153"/>
    </source>
</evidence>
<dbReference type="Gene3D" id="1.25.40.20">
    <property type="entry name" value="Ankyrin repeat-containing domain"/>
    <property type="match status" value="1"/>
</dbReference>
<dbReference type="SUPFAM" id="SSF48403">
    <property type="entry name" value="Ankyrin repeat"/>
    <property type="match status" value="1"/>
</dbReference>
<dbReference type="PROSITE" id="PS50088">
    <property type="entry name" value="ANK_REPEAT"/>
    <property type="match status" value="1"/>
</dbReference>
<evidence type="ECO:0000256" key="2">
    <source>
        <dbReference type="ARBA" id="ARBA00023043"/>
    </source>
</evidence>
<dbReference type="GO" id="GO:0004842">
    <property type="term" value="F:ubiquitin-protein transferase activity"/>
    <property type="evidence" value="ECO:0007669"/>
    <property type="project" value="TreeGrafter"/>
</dbReference>
<dbReference type="GO" id="GO:0085020">
    <property type="term" value="P:protein K6-linked ubiquitination"/>
    <property type="evidence" value="ECO:0007669"/>
    <property type="project" value="TreeGrafter"/>
</dbReference>
<dbReference type="Pfam" id="PF12796">
    <property type="entry name" value="Ank_2"/>
    <property type="match status" value="1"/>
</dbReference>
<dbReference type="PROSITE" id="PS50297">
    <property type="entry name" value="ANK_REP_REGION"/>
    <property type="match status" value="1"/>
</dbReference>
<dbReference type="VEuPathDB" id="FungiDB:AeMF1_011050"/>
<dbReference type="PANTHER" id="PTHR24171">
    <property type="entry name" value="ANKYRIN REPEAT DOMAIN-CONTAINING PROTEIN 39-RELATED"/>
    <property type="match status" value="1"/>
</dbReference>
<keyword evidence="1" id="KW-0677">Repeat</keyword>
<dbReference type="InterPro" id="IPR002110">
    <property type="entry name" value="Ankyrin_rpt"/>
</dbReference>
<reference evidence="4 5" key="1">
    <citation type="submission" date="2019-07" db="EMBL/GenBank/DDBJ databases">
        <title>Genomics analysis of Aphanomyces spp. identifies a new class of oomycete effector associated with host adaptation.</title>
        <authorList>
            <person name="Gaulin E."/>
        </authorList>
    </citation>
    <scope>NUCLEOTIDE SEQUENCE [LARGE SCALE GENOMIC DNA]</scope>
    <source>
        <strain evidence="4 5">ATCC 201684</strain>
    </source>
</reference>
<sequence length="113" mass="12438">MPKVREMLASGDVDVHATDQHGWNGLHWAASQGHGDILKFLLQQGAAVNTVEPVHLWSPLHVAAIRAHVACAKVLLAHEATRTQEDIYGDRPIDCVVNLKAARRKQMSELFDG</sequence>
<evidence type="ECO:0000256" key="3">
    <source>
        <dbReference type="PROSITE-ProRule" id="PRU00023"/>
    </source>
</evidence>
<dbReference type="EMBL" id="VJMJ01000178">
    <property type="protein sequence ID" value="KAF0728414.1"/>
    <property type="molecule type" value="Genomic_DNA"/>
</dbReference>
<dbReference type="PANTHER" id="PTHR24171:SF8">
    <property type="entry name" value="BRCA1-ASSOCIATED RING DOMAIN PROTEIN 1"/>
    <property type="match status" value="1"/>
</dbReference>
<dbReference type="AlphaFoldDB" id="A0A6G0WM92"/>
<dbReference type="Proteomes" id="UP000481153">
    <property type="component" value="Unassembled WGS sequence"/>
</dbReference>
<keyword evidence="5" id="KW-1185">Reference proteome</keyword>
<dbReference type="SMART" id="SM00248">
    <property type="entry name" value="ANK"/>
    <property type="match status" value="2"/>
</dbReference>
<evidence type="ECO:0000256" key="1">
    <source>
        <dbReference type="ARBA" id="ARBA00022737"/>
    </source>
</evidence>
<protein>
    <submittedName>
        <fullName evidence="4">Uncharacterized protein</fullName>
    </submittedName>
</protein>
<name>A0A6G0WM92_9STRA</name>
<proteinExistence type="predicted"/>
<feature type="repeat" description="ANK" evidence="3">
    <location>
        <begin position="21"/>
        <end position="53"/>
    </location>
</feature>
<keyword evidence="2 3" id="KW-0040">ANK repeat</keyword>
<accession>A0A6G0WM92</accession>
<comment type="caution">
    <text evidence="4">The sequence shown here is derived from an EMBL/GenBank/DDBJ whole genome shotgun (WGS) entry which is preliminary data.</text>
</comment>
<evidence type="ECO:0000313" key="4">
    <source>
        <dbReference type="EMBL" id="KAF0728414.1"/>
    </source>
</evidence>
<gene>
    <name evidence="4" type="ORF">Ae201684_013777</name>
</gene>
<dbReference type="InterPro" id="IPR036770">
    <property type="entry name" value="Ankyrin_rpt-contain_sf"/>
</dbReference>